<dbReference type="GO" id="GO:0030488">
    <property type="term" value="P:tRNA methylation"/>
    <property type="evidence" value="ECO:0007669"/>
    <property type="project" value="TreeGrafter"/>
</dbReference>
<dbReference type="RefSeq" id="WP_107241725.1">
    <property type="nucleotide sequence ID" value="NZ_PYMJ01000004.1"/>
</dbReference>
<keyword evidence="4" id="KW-1185">Reference proteome</keyword>
<feature type="transmembrane region" description="Helical" evidence="1">
    <location>
        <begin position="47"/>
        <end position="68"/>
    </location>
</feature>
<comment type="caution">
    <text evidence="3">The sequence shown here is derived from an EMBL/GenBank/DDBJ whole genome shotgun (WGS) entry which is preliminary data.</text>
</comment>
<dbReference type="AlphaFoldDB" id="A0A2T3JM46"/>
<dbReference type="CDD" id="cd00882">
    <property type="entry name" value="Ras_like_GTPase"/>
    <property type="match status" value="1"/>
</dbReference>
<dbReference type="SUPFAM" id="SSF52540">
    <property type="entry name" value="P-loop containing nucleoside triphosphate hydrolases"/>
    <property type="match status" value="1"/>
</dbReference>
<evidence type="ECO:0000256" key="1">
    <source>
        <dbReference type="SAM" id="Phobius"/>
    </source>
</evidence>
<dbReference type="Proteomes" id="UP000240987">
    <property type="component" value="Unassembled WGS sequence"/>
</dbReference>
<dbReference type="Gene3D" id="3.40.50.300">
    <property type="entry name" value="P-loop containing nucleotide triphosphate hydrolases"/>
    <property type="match status" value="1"/>
</dbReference>
<feature type="transmembrane region" description="Helical" evidence="1">
    <location>
        <begin position="21"/>
        <end position="41"/>
    </location>
</feature>
<dbReference type="EMBL" id="PYMJ01000004">
    <property type="protein sequence ID" value="PSU50111.1"/>
    <property type="molecule type" value="Genomic_DNA"/>
</dbReference>
<dbReference type="OrthoDB" id="238366at2"/>
<dbReference type="PANTHER" id="PTHR42714">
    <property type="entry name" value="TRNA MODIFICATION GTPASE GTPBP3"/>
    <property type="match status" value="1"/>
</dbReference>
<keyword evidence="1" id="KW-0472">Membrane</keyword>
<gene>
    <name evidence="3" type="ORF">C9J12_05035</name>
</gene>
<sequence>MKQLTNNYRLLSRLSHGFVPLMITAIFIPFIILAVFGAVSLFEKGQWLLFLGLSAAFCLVIFLPFLFLKQRATKQRLFEQEQFKQKQAQGGSQQNTLTDNDFEKATVEPNAEWSEFDLQVWKKLNTTIQQKLDSDDEWGSLREHGFELASHVAREYAPNATAHDLAFTAPEFLLMVEEVSHRYRHFLKENIPFSEKIKLTTIKQGYAHKDKMDTAKKAYDVYRIFRAVTPAGWIAEARSQIVGRLFDEVSIDVQHRLKKTLLQEVVSVAIDLYSGRFKARDAELAESDVVTKDRARVEPNIEPLRVAVIGQVSAGKSSVVNAVVGSMVAEVSAIPSTDSIHVHKCEVEGVDLIHLLDLPGIDGNPKTEALIVDQIANSDLVFWVLKANQSARTLDTHLKAAIDEFYTQPKNRSRKKPQILALVNQVDRLQPVQEWQPPYNIEQPTTAKAKTIKAAVEYNQELLSPDHIIPVCVSENKAAFNLDEIGVLLQFSYEDGVNTQLNRRRIEGDKTDYLNQAKRLFSLSKVAFKQLRDADKHST</sequence>
<dbReference type="InterPro" id="IPR027417">
    <property type="entry name" value="P-loop_NTPase"/>
</dbReference>
<evidence type="ECO:0000259" key="2">
    <source>
        <dbReference type="Pfam" id="PF01926"/>
    </source>
</evidence>
<dbReference type="GO" id="GO:0005525">
    <property type="term" value="F:GTP binding"/>
    <property type="evidence" value="ECO:0007669"/>
    <property type="project" value="InterPro"/>
</dbReference>
<evidence type="ECO:0000313" key="3">
    <source>
        <dbReference type="EMBL" id="PSU50111.1"/>
    </source>
</evidence>
<feature type="domain" description="G" evidence="2">
    <location>
        <begin position="305"/>
        <end position="406"/>
    </location>
</feature>
<organism evidence="3 4">
    <name type="scientific">Photobacterium frigidiphilum</name>
    <dbReference type="NCBI Taxonomy" id="264736"/>
    <lineage>
        <taxon>Bacteria</taxon>
        <taxon>Pseudomonadati</taxon>
        <taxon>Pseudomonadota</taxon>
        <taxon>Gammaproteobacteria</taxon>
        <taxon>Vibrionales</taxon>
        <taxon>Vibrionaceae</taxon>
        <taxon>Photobacterium</taxon>
    </lineage>
</organism>
<evidence type="ECO:0000313" key="4">
    <source>
        <dbReference type="Proteomes" id="UP000240987"/>
    </source>
</evidence>
<dbReference type="InterPro" id="IPR006073">
    <property type="entry name" value="GTP-bd"/>
</dbReference>
<dbReference type="Pfam" id="PF01926">
    <property type="entry name" value="MMR_HSR1"/>
    <property type="match status" value="1"/>
</dbReference>
<dbReference type="GO" id="GO:0005829">
    <property type="term" value="C:cytosol"/>
    <property type="evidence" value="ECO:0007669"/>
    <property type="project" value="TreeGrafter"/>
</dbReference>
<protein>
    <submittedName>
        <fullName evidence="3">GTPase</fullName>
    </submittedName>
</protein>
<proteinExistence type="predicted"/>
<accession>A0A2T3JM46</accession>
<keyword evidence="1" id="KW-1133">Transmembrane helix</keyword>
<keyword evidence="1" id="KW-0812">Transmembrane</keyword>
<dbReference type="GO" id="GO:0002098">
    <property type="term" value="P:tRNA wobble uridine modification"/>
    <property type="evidence" value="ECO:0007669"/>
    <property type="project" value="TreeGrafter"/>
</dbReference>
<dbReference type="PANTHER" id="PTHR42714:SF2">
    <property type="entry name" value="TRNA MODIFICATION GTPASE GTPBP3, MITOCHONDRIAL"/>
    <property type="match status" value="1"/>
</dbReference>
<reference evidence="3 4" key="1">
    <citation type="submission" date="2018-01" db="EMBL/GenBank/DDBJ databases">
        <title>Whole genome sequencing of Histamine producing bacteria.</title>
        <authorList>
            <person name="Butler K."/>
        </authorList>
    </citation>
    <scope>NUCLEOTIDE SEQUENCE [LARGE SCALE GENOMIC DNA]</scope>
    <source>
        <strain evidence="3 4">JCM 12947</strain>
    </source>
</reference>
<name>A0A2T3JM46_9GAMM</name>